<gene>
    <name evidence="2" type="ORF">GJ691_10460</name>
</gene>
<evidence type="ECO:0000313" key="3">
    <source>
        <dbReference type="Proteomes" id="UP000443153"/>
    </source>
</evidence>
<keyword evidence="3" id="KW-1185">Reference proteome</keyword>
<dbReference type="Pfam" id="PF13302">
    <property type="entry name" value="Acetyltransf_3"/>
    <property type="match status" value="1"/>
</dbReference>
<dbReference type="InterPro" id="IPR016181">
    <property type="entry name" value="Acyl_CoA_acyltransferase"/>
</dbReference>
<dbReference type="OrthoDB" id="9811523at2"/>
<dbReference type="InterPro" id="IPR051531">
    <property type="entry name" value="N-acetyltransferase"/>
</dbReference>
<evidence type="ECO:0000313" key="2">
    <source>
        <dbReference type="EMBL" id="MRX64592.1"/>
    </source>
</evidence>
<keyword evidence="2" id="KW-0808">Transferase</keyword>
<dbReference type="AlphaFoldDB" id="A0A6I2MP56"/>
<dbReference type="Gene3D" id="3.40.630.30">
    <property type="match status" value="1"/>
</dbReference>
<dbReference type="GO" id="GO:0016747">
    <property type="term" value="F:acyltransferase activity, transferring groups other than amino-acyl groups"/>
    <property type="evidence" value="ECO:0007669"/>
    <property type="project" value="InterPro"/>
</dbReference>
<dbReference type="SUPFAM" id="SSF55729">
    <property type="entry name" value="Acyl-CoA N-acyltransferases (Nat)"/>
    <property type="match status" value="1"/>
</dbReference>
<protein>
    <submittedName>
        <fullName evidence="2">GNAT family N-acetyltransferase</fullName>
    </submittedName>
</protein>
<dbReference type="InterPro" id="IPR000182">
    <property type="entry name" value="GNAT_dom"/>
</dbReference>
<dbReference type="RefSeq" id="WP_154366625.1">
    <property type="nucleotide sequence ID" value="NZ_WKJH01000008.1"/>
</dbReference>
<dbReference type="Proteomes" id="UP000443153">
    <property type="component" value="Unassembled WGS sequence"/>
</dbReference>
<sequence length="188" mass="21411">MEQFPTLRTERLVLDQVKTSDIPNILTYAGNIKIAENTRSIPHPYLEENAIAWLQMTNSGFKEKDNYMFGIRLKDSPGLIGAIGLDINKENNRAELGYWLAEDFWNQGITTEAAKAILAFGFDKLKLNKIIAVYLTTNEASGRVMVKNGMVKEGVFKDHDIKRGHTIEDNTYVSLIQYRMTKSEYKSL</sequence>
<name>A0A6I2MP56_9FLAO</name>
<comment type="caution">
    <text evidence="2">The sequence shown here is derived from an EMBL/GenBank/DDBJ whole genome shotgun (WGS) entry which is preliminary data.</text>
</comment>
<accession>A0A6I2MP56</accession>
<dbReference type="PROSITE" id="PS51186">
    <property type="entry name" value="GNAT"/>
    <property type="match status" value="1"/>
</dbReference>
<dbReference type="PANTHER" id="PTHR43792">
    <property type="entry name" value="GNAT FAMILY, PUTATIVE (AFU_ORTHOLOGUE AFUA_3G00765)-RELATED-RELATED"/>
    <property type="match status" value="1"/>
</dbReference>
<proteinExistence type="predicted"/>
<dbReference type="EMBL" id="WKJH01000008">
    <property type="protein sequence ID" value="MRX64592.1"/>
    <property type="molecule type" value="Genomic_DNA"/>
</dbReference>
<evidence type="ECO:0000259" key="1">
    <source>
        <dbReference type="PROSITE" id="PS51186"/>
    </source>
</evidence>
<dbReference type="PANTHER" id="PTHR43792:SF1">
    <property type="entry name" value="N-ACETYLTRANSFERASE DOMAIN-CONTAINING PROTEIN"/>
    <property type="match status" value="1"/>
</dbReference>
<feature type="domain" description="N-acetyltransferase" evidence="1">
    <location>
        <begin position="32"/>
        <end position="185"/>
    </location>
</feature>
<reference evidence="2 3" key="1">
    <citation type="submission" date="2019-11" db="EMBL/GenBank/DDBJ databases">
        <title>Maribacter lutea sp. nov., a marine bacterium isolated from intertidal sand.</title>
        <authorList>
            <person name="Liu A."/>
        </authorList>
    </citation>
    <scope>NUCLEOTIDE SEQUENCE [LARGE SCALE GENOMIC DNA]</scope>
    <source>
        <strain evidence="2 3">RZ05</strain>
    </source>
</reference>
<organism evidence="2 3">
    <name type="scientific">Maribacter luteus</name>
    <dbReference type="NCBI Taxonomy" id="2594478"/>
    <lineage>
        <taxon>Bacteria</taxon>
        <taxon>Pseudomonadati</taxon>
        <taxon>Bacteroidota</taxon>
        <taxon>Flavobacteriia</taxon>
        <taxon>Flavobacteriales</taxon>
        <taxon>Flavobacteriaceae</taxon>
        <taxon>Maribacter</taxon>
    </lineage>
</organism>